<dbReference type="Proteomes" id="UP000606786">
    <property type="component" value="Unassembled WGS sequence"/>
</dbReference>
<feature type="chain" id="PRO_5032819622" evidence="3">
    <location>
        <begin position="19"/>
        <end position="649"/>
    </location>
</feature>
<evidence type="ECO:0000313" key="5">
    <source>
        <dbReference type="Proteomes" id="UP000606786"/>
    </source>
</evidence>
<reference evidence="4" key="1">
    <citation type="submission" date="2020-11" db="EMBL/GenBank/DDBJ databases">
        <authorList>
            <person name="Whitehead M."/>
        </authorList>
    </citation>
    <scope>NUCLEOTIDE SEQUENCE</scope>
    <source>
        <strain evidence="4">EGII</strain>
    </source>
</reference>
<feature type="region of interest" description="Disordered" evidence="1">
    <location>
        <begin position="35"/>
        <end position="54"/>
    </location>
</feature>
<keyword evidence="2" id="KW-1133">Transmembrane helix</keyword>
<comment type="caution">
    <text evidence="4">The sequence shown here is derived from an EMBL/GenBank/DDBJ whole genome shotgun (WGS) entry which is preliminary data.</text>
</comment>
<feature type="region of interest" description="Disordered" evidence="1">
    <location>
        <begin position="87"/>
        <end position="107"/>
    </location>
</feature>
<keyword evidence="2" id="KW-0472">Membrane</keyword>
<dbReference type="AlphaFoldDB" id="A0A811VA00"/>
<gene>
    <name evidence="4" type="ORF">CCAP1982_LOCUS20262</name>
</gene>
<organism evidence="4 5">
    <name type="scientific">Ceratitis capitata</name>
    <name type="common">Mediterranean fruit fly</name>
    <name type="synonym">Tephritis capitata</name>
    <dbReference type="NCBI Taxonomy" id="7213"/>
    <lineage>
        <taxon>Eukaryota</taxon>
        <taxon>Metazoa</taxon>
        <taxon>Ecdysozoa</taxon>
        <taxon>Arthropoda</taxon>
        <taxon>Hexapoda</taxon>
        <taxon>Insecta</taxon>
        <taxon>Pterygota</taxon>
        <taxon>Neoptera</taxon>
        <taxon>Endopterygota</taxon>
        <taxon>Diptera</taxon>
        <taxon>Brachycera</taxon>
        <taxon>Muscomorpha</taxon>
        <taxon>Tephritoidea</taxon>
        <taxon>Tephritidae</taxon>
        <taxon>Ceratitis</taxon>
        <taxon>Ceratitis</taxon>
    </lineage>
</organism>
<evidence type="ECO:0000256" key="3">
    <source>
        <dbReference type="SAM" id="SignalP"/>
    </source>
</evidence>
<dbReference type="EMBL" id="CAJHJT010000056">
    <property type="protein sequence ID" value="CAD7012160.1"/>
    <property type="molecule type" value="Genomic_DNA"/>
</dbReference>
<dbReference type="PANTHER" id="PTHR39959">
    <property type="entry name" value="RE44287P-RELATED"/>
    <property type="match status" value="1"/>
</dbReference>
<feature type="compositionally biased region" description="Low complexity" evidence="1">
    <location>
        <begin position="35"/>
        <end position="45"/>
    </location>
</feature>
<evidence type="ECO:0000256" key="1">
    <source>
        <dbReference type="SAM" id="MobiDB-lite"/>
    </source>
</evidence>
<keyword evidence="3" id="KW-0732">Signal</keyword>
<protein>
    <submittedName>
        <fullName evidence="4">(Mediterranean fruit fly) hypothetical protein</fullName>
    </submittedName>
</protein>
<feature type="transmembrane region" description="Helical" evidence="2">
    <location>
        <begin position="625"/>
        <end position="644"/>
    </location>
</feature>
<dbReference type="OrthoDB" id="6757328at2759"/>
<sequence>MASIIFTLALFFLQSVVADISHFLSHDFDHFLHPQPEQKQQQQQQFATYPVSSAPTQPSVPSLYELPPLLPPTQPGGIPAIGDVSPSTPAPAVPTISTHSPVAPVRPSTSTEFTLLEIVENRSAKSGGGRFNFIPLQNQYLAPAEDRPNYDIAKPRPPSFGAGYFYPRPTSNFIPMTSTTSTTEYPKPIVVVDPTDILPSIQAPGDNEPVALQPPTDQGYNYNVPAGPPFQLPTQPPPSTPAPIYLPPDDNSIEGSAVASNALRLRVHEMRCMQQSGGYFRAVLKVDSFIGATPTVDNDASDKRCELKLARSYVVTDIAEEDFEKCGVHECGKDLCLRLRFPTIRGMRTSTDGILTLHCKIQERVAVKTHALKMSVSNEVQARSLGTYAHGGTQLPFRTHVELFRRTPKGFTRQLDTDSAVLLGEELLLRAHVIAGDGWSYTKLTDVNVQRISPTGELLNNVALITSRGCINPSMQSVCSQPPSYDPPLGHRLSFKAVMFQGMRSGDELVLSMRITGCLEARDCHVDASNCSAITNLWRRKRNTNLSDESHSEYEKRASNGAEVSEISRIAFRVMMPKGVGEEIKEGVDITRERAANNEQIESTSQSLWQKAHSNMVVEMSAVKLISALGFVLLLTGLGIFAAVKLTNS</sequence>
<name>A0A811VA00_CERCA</name>
<evidence type="ECO:0000256" key="2">
    <source>
        <dbReference type="SAM" id="Phobius"/>
    </source>
</evidence>
<dbReference type="PANTHER" id="PTHR39959:SF2">
    <property type="entry name" value="RE44287P"/>
    <property type="match status" value="1"/>
</dbReference>
<evidence type="ECO:0000313" key="4">
    <source>
        <dbReference type="EMBL" id="CAD7012160.1"/>
    </source>
</evidence>
<keyword evidence="2" id="KW-0812">Transmembrane</keyword>
<proteinExistence type="predicted"/>
<feature type="signal peptide" evidence="3">
    <location>
        <begin position="1"/>
        <end position="18"/>
    </location>
</feature>
<accession>A0A811VA00</accession>
<keyword evidence="5" id="KW-1185">Reference proteome</keyword>